<sequence>TNGAKKTHDGWPIGKGREHFQTWFADKLKSGGTAKSKKSVTLLKKNTNKVARWSLNKMISEFGEQKAKEKAEAFDKDPTKWRPDRDAGKDGPRSREHAVNLDSREEGDEERDTRELGAEADLDTEERQMEAEASFASMRARNAGSSAAGAGLVAVKQEEGEPTEVKPEESATFKALKTDGKKVVFNVGKALTIAKQMFIDSKGGKFLGELNMEIANNVKEMTQIFASVEDAVLQGAGEATMLALSMKIDKAFDALNSCVEWFNKFNPKESQQKKQKI</sequence>
<dbReference type="Proteomes" id="UP001189429">
    <property type="component" value="Unassembled WGS sequence"/>
</dbReference>
<evidence type="ECO:0000313" key="3">
    <source>
        <dbReference type="Proteomes" id="UP001189429"/>
    </source>
</evidence>
<evidence type="ECO:0000313" key="2">
    <source>
        <dbReference type="EMBL" id="CAK0836636.1"/>
    </source>
</evidence>
<dbReference type="EMBL" id="CAUYUJ010013703">
    <property type="protein sequence ID" value="CAK0836636.1"/>
    <property type="molecule type" value="Genomic_DNA"/>
</dbReference>
<feature type="region of interest" description="Disordered" evidence="1">
    <location>
        <begin position="64"/>
        <end position="127"/>
    </location>
</feature>
<proteinExistence type="predicted"/>
<comment type="caution">
    <text evidence="2">The sequence shown here is derived from an EMBL/GenBank/DDBJ whole genome shotgun (WGS) entry which is preliminary data.</text>
</comment>
<organism evidence="2 3">
    <name type="scientific">Prorocentrum cordatum</name>
    <dbReference type="NCBI Taxonomy" id="2364126"/>
    <lineage>
        <taxon>Eukaryota</taxon>
        <taxon>Sar</taxon>
        <taxon>Alveolata</taxon>
        <taxon>Dinophyceae</taxon>
        <taxon>Prorocentrales</taxon>
        <taxon>Prorocentraceae</taxon>
        <taxon>Prorocentrum</taxon>
    </lineage>
</organism>
<protein>
    <submittedName>
        <fullName evidence="2">Uncharacterized protein</fullName>
    </submittedName>
</protein>
<reference evidence="2" key="1">
    <citation type="submission" date="2023-10" db="EMBL/GenBank/DDBJ databases">
        <authorList>
            <person name="Chen Y."/>
            <person name="Shah S."/>
            <person name="Dougan E. K."/>
            <person name="Thang M."/>
            <person name="Chan C."/>
        </authorList>
    </citation>
    <scope>NUCLEOTIDE SEQUENCE [LARGE SCALE GENOMIC DNA]</scope>
</reference>
<feature type="compositionally biased region" description="Basic and acidic residues" evidence="1">
    <location>
        <begin position="64"/>
        <end position="104"/>
    </location>
</feature>
<evidence type="ECO:0000256" key="1">
    <source>
        <dbReference type="SAM" id="MobiDB-lite"/>
    </source>
</evidence>
<feature type="non-terminal residue" evidence="2">
    <location>
        <position position="1"/>
    </location>
</feature>
<accession>A0ABN9SWJ6</accession>
<gene>
    <name evidence="2" type="ORF">PCOR1329_LOCUS33071</name>
</gene>
<name>A0ABN9SWJ6_9DINO</name>
<keyword evidence="3" id="KW-1185">Reference proteome</keyword>